<protein>
    <recommendedName>
        <fullName evidence="3 8">Carbonic anhydrase</fullName>
        <ecNumber evidence="3 8">4.2.1.1</ecNumber>
    </recommendedName>
</protein>
<dbReference type="CDD" id="cd00326">
    <property type="entry name" value="alpha_CA"/>
    <property type="match status" value="1"/>
</dbReference>
<dbReference type="EMBL" id="JBAMIC010000019">
    <property type="protein sequence ID" value="KAK7093239.1"/>
    <property type="molecule type" value="Genomic_DNA"/>
</dbReference>
<dbReference type="InterPro" id="IPR001148">
    <property type="entry name" value="CA_dom"/>
</dbReference>
<evidence type="ECO:0000256" key="1">
    <source>
        <dbReference type="ARBA" id="ARBA00002904"/>
    </source>
</evidence>
<evidence type="ECO:0000256" key="8">
    <source>
        <dbReference type="RuleBase" id="RU367011"/>
    </source>
</evidence>
<evidence type="ECO:0000313" key="10">
    <source>
        <dbReference type="EMBL" id="KAK7093239.1"/>
    </source>
</evidence>
<keyword evidence="5 8" id="KW-0862">Zinc</keyword>
<comment type="cofactor">
    <cofactor evidence="8">
        <name>Zn(2+)</name>
        <dbReference type="ChEBI" id="CHEBI:29105"/>
    </cofactor>
</comment>
<keyword evidence="6 8" id="KW-0456">Lyase</keyword>
<dbReference type="PANTHER" id="PTHR18952">
    <property type="entry name" value="CARBONIC ANHYDRASE"/>
    <property type="match status" value="1"/>
</dbReference>
<feature type="domain" description="Alpha-carbonic anhydrase" evidence="9">
    <location>
        <begin position="58"/>
        <end position="319"/>
    </location>
</feature>
<name>A0AAN9AUF4_9CAEN</name>
<keyword evidence="4 8" id="KW-0479">Metal-binding</keyword>
<comment type="caution">
    <text evidence="10">The sequence shown here is derived from an EMBL/GenBank/DDBJ whole genome shotgun (WGS) entry which is preliminary data.</text>
</comment>
<keyword evidence="11" id="KW-1185">Reference proteome</keyword>
<organism evidence="10 11">
    <name type="scientific">Littorina saxatilis</name>
    <dbReference type="NCBI Taxonomy" id="31220"/>
    <lineage>
        <taxon>Eukaryota</taxon>
        <taxon>Metazoa</taxon>
        <taxon>Spiralia</taxon>
        <taxon>Lophotrochozoa</taxon>
        <taxon>Mollusca</taxon>
        <taxon>Gastropoda</taxon>
        <taxon>Caenogastropoda</taxon>
        <taxon>Littorinimorpha</taxon>
        <taxon>Littorinoidea</taxon>
        <taxon>Littorinidae</taxon>
        <taxon>Littorina</taxon>
    </lineage>
</organism>
<dbReference type="GO" id="GO:0008270">
    <property type="term" value="F:zinc ion binding"/>
    <property type="evidence" value="ECO:0007669"/>
    <property type="project" value="UniProtKB-UniRule"/>
</dbReference>
<dbReference type="GO" id="GO:0004089">
    <property type="term" value="F:carbonate dehydratase activity"/>
    <property type="evidence" value="ECO:0007669"/>
    <property type="project" value="UniProtKB-UniRule"/>
</dbReference>
<comment type="function">
    <text evidence="1 8">Reversible hydration of carbon dioxide.</text>
</comment>
<dbReference type="EC" id="4.2.1.1" evidence="3 8"/>
<evidence type="ECO:0000313" key="11">
    <source>
        <dbReference type="Proteomes" id="UP001374579"/>
    </source>
</evidence>
<evidence type="ECO:0000256" key="6">
    <source>
        <dbReference type="ARBA" id="ARBA00023239"/>
    </source>
</evidence>
<dbReference type="Pfam" id="PF00194">
    <property type="entry name" value="Carb_anhydrase"/>
    <property type="match status" value="1"/>
</dbReference>
<dbReference type="SMART" id="SM01057">
    <property type="entry name" value="Carb_anhydrase"/>
    <property type="match status" value="1"/>
</dbReference>
<evidence type="ECO:0000259" key="9">
    <source>
        <dbReference type="PROSITE" id="PS51144"/>
    </source>
</evidence>
<evidence type="ECO:0000256" key="2">
    <source>
        <dbReference type="ARBA" id="ARBA00010718"/>
    </source>
</evidence>
<dbReference type="SUPFAM" id="SSF51069">
    <property type="entry name" value="Carbonic anhydrase"/>
    <property type="match status" value="1"/>
</dbReference>
<dbReference type="InterPro" id="IPR036398">
    <property type="entry name" value="CA_dom_sf"/>
</dbReference>
<dbReference type="Gene3D" id="3.10.200.10">
    <property type="entry name" value="Alpha carbonic anhydrase"/>
    <property type="match status" value="1"/>
</dbReference>
<comment type="similarity">
    <text evidence="2 8">Belongs to the alpha-carbonic anhydrase family.</text>
</comment>
<dbReference type="InterPro" id="IPR023561">
    <property type="entry name" value="Carbonic_anhydrase_a-class"/>
</dbReference>
<evidence type="ECO:0000256" key="4">
    <source>
        <dbReference type="ARBA" id="ARBA00022723"/>
    </source>
</evidence>
<keyword evidence="8" id="KW-0732">Signal</keyword>
<dbReference type="Proteomes" id="UP001374579">
    <property type="component" value="Unassembled WGS sequence"/>
</dbReference>
<evidence type="ECO:0000256" key="3">
    <source>
        <dbReference type="ARBA" id="ARBA00012925"/>
    </source>
</evidence>
<dbReference type="InterPro" id="IPR018338">
    <property type="entry name" value="Carbonic_anhydrase_a-class_CS"/>
</dbReference>
<comment type="catalytic activity">
    <reaction evidence="7 8">
        <text>hydrogencarbonate + H(+) = CO2 + H2O</text>
        <dbReference type="Rhea" id="RHEA:10748"/>
        <dbReference type="ChEBI" id="CHEBI:15377"/>
        <dbReference type="ChEBI" id="CHEBI:15378"/>
        <dbReference type="ChEBI" id="CHEBI:16526"/>
        <dbReference type="ChEBI" id="CHEBI:17544"/>
        <dbReference type="EC" id="4.2.1.1"/>
    </reaction>
</comment>
<dbReference type="PROSITE" id="PS51144">
    <property type="entry name" value="ALPHA_CA_2"/>
    <property type="match status" value="1"/>
</dbReference>
<sequence>MAQTGRQLVVLSVLVSAISGAYITSVEHNGQGEIDVTYNVALGQGEPYKEQMCSPSDRHFSYNPSSSAGPSQWWRISQCCGGHLQSPIALDRHRARCASMPTPQYSMGNVSMKGKLHDSGHHVMLTFASDVTRPRLCNVGKKSDVMQYVLDHVHMHFGSPYSRGSEHVIDDEQFQGEIHMVHYKAEHGSVSEAMLHRDGLTVVAIPISSQRGDQNDQLYHLLQAVQGLDDVEHSVPFTLTPDALLPGRRDMFYYRGSLTTPPCSETVQFLVVDQPLHVSPDQLQVLWRLPSSEKSVPISRYGNVRPLVPANNRPVLTNFVCWCCIFQ</sequence>
<evidence type="ECO:0000256" key="5">
    <source>
        <dbReference type="ARBA" id="ARBA00022833"/>
    </source>
</evidence>
<dbReference type="AlphaFoldDB" id="A0AAN9AUF4"/>
<feature type="signal peptide" evidence="8">
    <location>
        <begin position="1"/>
        <end position="20"/>
    </location>
</feature>
<dbReference type="PANTHER" id="PTHR18952:SF265">
    <property type="entry name" value="CARBONIC ANHYDRASE"/>
    <property type="match status" value="1"/>
</dbReference>
<feature type="chain" id="PRO_5042671726" description="Carbonic anhydrase" evidence="8">
    <location>
        <begin position="21"/>
        <end position="327"/>
    </location>
</feature>
<proteinExistence type="inferred from homology"/>
<accession>A0AAN9AUF4</accession>
<dbReference type="PROSITE" id="PS00162">
    <property type="entry name" value="ALPHA_CA_1"/>
    <property type="match status" value="1"/>
</dbReference>
<evidence type="ECO:0000256" key="7">
    <source>
        <dbReference type="ARBA" id="ARBA00048348"/>
    </source>
</evidence>
<reference evidence="10 11" key="1">
    <citation type="submission" date="2024-02" db="EMBL/GenBank/DDBJ databases">
        <title>Chromosome-scale genome assembly of the rough periwinkle Littorina saxatilis.</title>
        <authorList>
            <person name="De Jode A."/>
            <person name="Faria R."/>
            <person name="Formenti G."/>
            <person name="Sims Y."/>
            <person name="Smith T.P."/>
            <person name="Tracey A."/>
            <person name="Wood J.M.D."/>
            <person name="Zagrodzka Z.B."/>
            <person name="Johannesson K."/>
            <person name="Butlin R.K."/>
            <person name="Leder E.H."/>
        </authorList>
    </citation>
    <scope>NUCLEOTIDE SEQUENCE [LARGE SCALE GENOMIC DNA]</scope>
    <source>
        <strain evidence="10">Snail1</strain>
        <tissue evidence="10">Muscle</tissue>
    </source>
</reference>
<gene>
    <name evidence="10" type="ORF">V1264_007029</name>
</gene>